<dbReference type="InterPro" id="IPR051906">
    <property type="entry name" value="TolC-like"/>
</dbReference>
<feature type="chain" id="PRO_5022035234" evidence="8">
    <location>
        <begin position="19"/>
        <end position="437"/>
    </location>
</feature>
<name>A0A512M718_9BACT</name>
<dbReference type="OrthoDB" id="190245at2"/>
<keyword evidence="7" id="KW-0998">Cell outer membrane</keyword>
<reference evidence="9 10" key="1">
    <citation type="submission" date="2019-07" db="EMBL/GenBank/DDBJ databases">
        <title>Whole genome shotgun sequence of Brevifollis gellanilyticus NBRC 108608.</title>
        <authorList>
            <person name="Hosoyama A."/>
            <person name="Uohara A."/>
            <person name="Ohji S."/>
            <person name="Ichikawa N."/>
        </authorList>
    </citation>
    <scope>NUCLEOTIDE SEQUENCE [LARGE SCALE GENOMIC DNA]</scope>
    <source>
        <strain evidence="9 10">NBRC 108608</strain>
    </source>
</reference>
<keyword evidence="4" id="KW-1134">Transmembrane beta strand</keyword>
<evidence type="ECO:0000256" key="8">
    <source>
        <dbReference type="SAM" id="SignalP"/>
    </source>
</evidence>
<evidence type="ECO:0000256" key="1">
    <source>
        <dbReference type="ARBA" id="ARBA00004442"/>
    </source>
</evidence>
<comment type="subcellular location">
    <subcellularLocation>
        <location evidence="1">Cell outer membrane</location>
    </subcellularLocation>
</comment>
<comment type="caution">
    <text evidence="9">The sequence shown here is derived from an EMBL/GenBank/DDBJ whole genome shotgun (WGS) entry which is preliminary data.</text>
</comment>
<keyword evidence="10" id="KW-1185">Reference proteome</keyword>
<keyword evidence="6" id="KW-0472">Membrane</keyword>
<dbReference type="EMBL" id="BKAG01000010">
    <property type="protein sequence ID" value="GEP42513.1"/>
    <property type="molecule type" value="Genomic_DNA"/>
</dbReference>
<comment type="similarity">
    <text evidence="2">Belongs to the outer membrane factor (OMF) (TC 1.B.17) family.</text>
</comment>
<evidence type="ECO:0000256" key="2">
    <source>
        <dbReference type="ARBA" id="ARBA00007613"/>
    </source>
</evidence>
<dbReference type="GO" id="GO:0009279">
    <property type="term" value="C:cell outer membrane"/>
    <property type="evidence" value="ECO:0007669"/>
    <property type="project" value="UniProtKB-SubCell"/>
</dbReference>
<dbReference type="SUPFAM" id="SSF56954">
    <property type="entry name" value="Outer membrane efflux proteins (OEP)"/>
    <property type="match status" value="1"/>
</dbReference>
<accession>A0A512M718</accession>
<evidence type="ECO:0000256" key="6">
    <source>
        <dbReference type="ARBA" id="ARBA00023136"/>
    </source>
</evidence>
<evidence type="ECO:0000256" key="3">
    <source>
        <dbReference type="ARBA" id="ARBA00022448"/>
    </source>
</evidence>
<dbReference type="GO" id="GO:0015562">
    <property type="term" value="F:efflux transmembrane transporter activity"/>
    <property type="evidence" value="ECO:0007669"/>
    <property type="project" value="InterPro"/>
</dbReference>
<dbReference type="PANTHER" id="PTHR30026:SF20">
    <property type="entry name" value="OUTER MEMBRANE PROTEIN TOLC"/>
    <property type="match status" value="1"/>
</dbReference>
<keyword evidence="5" id="KW-0812">Transmembrane</keyword>
<dbReference type="RefSeq" id="WP_146850111.1">
    <property type="nucleotide sequence ID" value="NZ_BKAG01000010.1"/>
</dbReference>
<keyword evidence="3" id="KW-0813">Transport</keyword>
<dbReference type="InterPro" id="IPR003423">
    <property type="entry name" value="OMP_efflux"/>
</dbReference>
<sequence>MNRISLLLACLPLLAAHAGEQPQKLSLREARVLVLQRHPRINAADFTVRAVEEIVNQNRAAYLPQVQGTMAGVITSESQGGVRASTDALQLAGIYDRASGALNVTQLITDFGRTTNLTASSRLRAEAEAQNAQTTRAQILLETDAACYAILQAQALLDVAEQTVKTRGLLRDNTVSLQKNQLKSAIDVSFAEVNLKDAELLVSRSSNDLKSAHATLARLLMDPKDTVYHITSPIQPVALPSKADGLVQMAMNMRPELAKLRLEHDAALKFVKAENALSRPRLTLQGAAGVMPWRDRSLDQNYAAAGVVLTWPLFTGGLNTARQNEAGLRAQAAEQTLKDQEAAVTRDVQLAWLNATNALERLNITGRLREQSAQAYSLAEARYQAGSSSVVELSQAQLTLTAAEINQTTTRYEYLLRRSVLDFQTGMLLPRGSAEAK</sequence>
<evidence type="ECO:0000313" key="9">
    <source>
        <dbReference type="EMBL" id="GEP42513.1"/>
    </source>
</evidence>
<evidence type="ECO:0000256" key="5">
    <source>
        <dbReference type="ARBA" id="ARBA00022692"/>
    </source>
</evidence>
<dbReference type="AlphaFoldDB" id="A0A512M718"/>
<protein>
    <submittedName>
        <fullName evidence="9">Outer membrane protein TolC</fullName>
    </submittedName>
</protein>
<dbReference type="Pfam" id="PF02321">
    <property type="entry name" value="OEP"/>
    <property type="match status" value="2"/>
</dbReference>
<evidence type="ECO:0000256" key="7">
    <source>
        <dbReference type="ARBA" id="ARBA00023237"/>
    </source>
</evidence>
<evidence type="ECO:0000313" key="10">
    <source>
        <dbReference type="Proteomes" id="UP000321577"/>
    </source>
</evidence>
<dbReference type="GO" id="GO:0015288">
    <property type="term" value="F:porin activity"/>
    <property type="evidence" value="ECO:0007669"/>
    <property type="project" value="TreeGrafter"/>
</dbReference>
<keyword evidence="8" id="KW-0732">Signal</keyword>
<organism evidence="9 10">
    <name type="scientific">Brevifollis gellanilyticus</name>
    <dbReference type="NCBI Taxonomy" id="748831"/>
    <lineage>
        <taxon>Bacteria</taxon>
        <taxon>Pseudomonadati</taxon>
        <taxon>Verrucomicrobiota</taxon>
        <taxon>Verrucomicrobiia</taxon>
        <taxon>Verrucomicrobiales</taxon>
        <taxon>Verrucomicrobiaceae</taxon>
    </lineage>
</organism>
<dbReference type="PANTHER" id="PTHR30026">
    <property type="entry name" value="OUTER MEMBRANE PROTEIN TOLC"/>
    <property type="match status" value="1"/>
</dbReference>
<evidence type="ECO:0000256" key="4">
    <source>
        <dbReference type="ARBA" id="ARBA00022452"/>
    </source>
</evidence>
<dbReference type="Gene3D" id="1.20.1600.10">
    <property type="entry name" value="Outer membrane efflux proteins (OEP)"/>
    <property type="match status" value="1"/>
</dbReference>
<dbReference type="Proteomes" id="UP000321577">
    <property type="component" value="Unassembled WGS sequence"/>
</dbReference>
<dbReference type="GO" id="GO:1990281">
    <property type="term" value="C:efflux pump complex"/>
    <property type="evidence" value="ECO:0007669"/>
    <property type="project" value="TreeGrafter"/>
</dbReference>
<proteinExistence type="inferred from homology"/>
<gene>
    <name evidence="9" type="primary">tolC</name>
    <name evidence="9" type="ORF">BGE01nite_18040</name>
</gene>
<feature type="signal peptide" evidence="8">
    <location>
        <begin position="1"/>
        <end position="18"/>
    </location>
</feature>